<evidence type="ECO:0000313" key="9">
    <source>
        <dbReference type="EMBL" id="TVT50069.1"/>
    </source>
</evidence>
<reference evidence="9 10" key="1">
    <citation type="submission" date="2019-07" db="EMBL/GenBank/DDBJ databases">
        <title>The pathways for chlorine oxyanion respiration interact through the shared metabolite chlorate.</title>
        <authorList>
            <person name="Barnum T.P."/>
            <person name="Cheng Y."/>
            <person name="Hill K.A."/>
            <person name="Lucas L.N."/>
            <person name="Carlson H.K."/>
            <person name="Coates J.D."/>
        </authorList>
    </citation>
    <scope>NUCLEOTIDE SEQUENCE [LARGE SCALE GENOMIC DNA]</scope>
    <source>
        <strain evidence="9">BK-3</strain>
    </source>
</reference>
<evidence type="ECO:0000259" key="8">
    <source>
        <dbReference type="Pfam" id="PF03458"/>
    </source>
</evidence>
<dbReference type="EMBL" id="VMRY01000112">
    <property type="protein sequence ID" value="TVT50069.1"/>
    <property type="molecule type" value="Genomic_DNA"/>
</dbReference>
<dbReference type="GO" id="GO:0005886">
    <property type="term" value="C:plasma membrane"/>
    <property type="evidence" value="ECO:0007669"/>
    <property type="project" value="UniProtKB-SubCell"/>
</dbReference>
<keyword evidence="6 7" id="KW-0472">Membrane</keyword>
<dbReference type="PANTHER" id="PTHR30506">
    <property type="entry name" value="INNER MEMBRANE PROTEIN"/>
    <property type="match status" value="1"/>
</dbReference>
<evidence type="ECO:0000256" key="1">
    <source>
        <dbReference type="ARBA" id="ARBA00004651"/>
    </source>
</evidence>
<feature type="transmembrane region" description="Helical" evidence="7">
    <location>
        <begin position="123"/>
        <end position="143"/>
    </location>
</feature>
<comment type="subcellular location">
    <subcellularLocation>
        <location evidence="1">Cell membrane</location>
        <topology evidence="1">Multi-pass membrane protein</topology>
    </subcellularLocation>
</comment>
<keyword evidence="3" id="KW-1003">Cell membrane</keyword>
<evidence type="ECO:0000256" key="3">
    <source>
        <dbReference type="ARBA" id="ARBA00022475"/>
    </source>
</evidence>
<proteinExistence type="inferred from homology"/>
<gene>
    <name evidence="9" type="ORF">FHK82_16645</name>
</gene>
<evidence type="ECO:0000256" key="7">
    <source>
        <dbReference type="SAM" id="Phobius"/>
    </source>
</evidence>
<keyword evidence="5 7" id="KW-1133">Transmembrane helix</keyword>
<feature type="transmembrane region" description="Helical" evidence="7">
    <location>
        <begin position="71"/>
        <end position="90"/>
    </location>
</feature>
<accession>A0A558CMS1</accession>
<evidence type="ECO:0000256" key="2">
    <source>
        <dbReference type="ARBA" id="ARBA00008193"/>
    </source>
</evidence>
<feature type="transmembrane region" description="Helical" evidence="7">
    <location>
        <begin position="97"/>
        <end position="117"/>
    </location>
</feature>
<dbReference type="AlphaFoldDB" id="A0A558CMS1"/>
<dbReference type="Pfam" id="PF03458">
    <property type="entry name" value="Gly_transporter"/>
    <property type="match status" value="2"/>
</dbReference>
<keyword evidence="4 7" id="KW-0812">Transmembrane</keyword>
<organism evidence="9 10">
    <name type="scientific">Sedimenticola thiotaurini</name>
    <dbReference type="NCBI Taxonomy" id="1543721"/>
    <lineage>
        <taxon>Bacteria</taxon>
        <taxon>Pseudomonadati</taxon>
        <taxon>Pseudomonadota</taxon>
        <taxon>Gammaproteobacteria</taxon>
        <taxon>Chromatiales</taxon>
        <taxon>Sedimenticolaceae</taxon>
        <taxon>Sedimenticola</taxon>
    </lineage>
</organism>
<feature type="transmembrane region" description="Helical" evidence="7">
    <location>
        <begin position="179"/>
        <end position="200"/>
    </location>
</feature>
<evidence type="ECO:0000256" key="5">
    <source>
        <dbReference type="ARBA" id="ARBA00022989"/>
    </source>
</evidence>
<comment type="similarity">
    <text evidence="2">Belongs to the UPF0126 family.</text>
</comment>
<feature type="transmembrane region" description="Helical" evidence="7">
    <location>
        <begin position="12"/>
        <end position="30"/>
    </location>
</feature>
<evidence type="ECO:0000256" key="6">
    <source>
        <dbReference type="ARBA" id="ARBA00023136"/>
    </source>
</evidence>
<sequence length="210" mass="21888">MATIDLGSISHWIGLFGIGVFAVSGALEAARKEMDILGFMLIGTVTGLGGGTLRDLLLGATPVYWVQQPHTVTICLVASILTYFLAPLLASRYRALIWMDGIGLATFSITGTAIALSHGAPPLIAVCMGVMSATFGGIIRDVLCSESLVLSSRELYVTAAAAGASTFLLLQLLGLGESIVMLGAFLVGFGLRAAAIIFGLKLPRYQRPAA</sequence>
<feature type="transmembrane region" description="Helical" evidence="7">
    <location>
        <begin position="37"/>
        <end position="65"/>
    </location>
</feature>
<protein>
    <submittedName>
        <fullName evidence="9">Trimeric intracellular cation channel family protein</fullName>
    </submittedName>
</protein>
<dbReference type="Proteomes" id="UP000317355">
    <property type="component" value="Unassembled WGS sequence"/>
</dbReference>
<dbReference type="PANTHER" id="PTHR30506:SF3">
    <property type="entry name" value="UPF0126 INNER MEMBRANE PROTEIN YADS-RELATED"/>
    <property type="match status" value="1"/>
</dbReference>
<evidence type="ECO:0000256" key="4">
    <source>
        <dbReference type="ARBA" id="ARBA00022692"/>
    </source>
</evidence>
<dbReference type="InterPro" id="IPR005115">
    <property type="entry name" value="Gly_transporter"/>
</dbReference>
<feature type="domain" description="Glycine transporter" evidence="8">
    <location>
        <begin position="12"/>
        <end position="86"/>
    </location>
</feature>
<feature type="domain" description="Glycine transporter" evidence="8">
    <location>
        <begin position="98"/>
        <end position="170"/>
    </location>
</feature>
<feature type="transmembrane region" description="Helical" evidence="7">
    <location>
        <begin position="155"/>
        <end position="173"/>
    </location>
</feature>
<comment type="caution">
    <text evidence="9">The sequence shown here is derived from an EMBL/GenBank/DDBJ whole genome shotgun (WGS) entry which is preliminary data.</text>
</comment>
<name>A0A558CMS1_9GAMM</name>
<evidence type="ECO:0000313" key="10">
    <source>
        <dbReference type="Proteomes" id="UP000317355"/>
    </source>
</evidence>